<evidence type="ECO:0000256" key="7">
    <source>
        <dbReference type="SAM" id="MobiDB-lite"/>
    </source>
</evidence>
<evidence type="ECO:0000256" key="2">
    <source>
        <dbReference type="ARBA" id="ARBA00022603"/>
    </source>
</evidence>
<accession>A0A8H5B8K4</accession>
<dbReference type="AlphaFoldDB" id="A0A8H5B8K4"/>
<dbReference type="GO" id="GO:0032259">
    <property type="term" value="P:methylation"/>
    <property type="evidence" value="ECO:0007669"/>
    <property type="project" value="UniProtKB-KW"/>
</dbReference>
<dbReference type="EC" id="2.1.1.-" evidence="6"/>
<comment type="similarity">
    <text evidence="1 6">Belongs to the methyltransferase superfamily.</text>
</comment>
<evidence type="ECO:0000256" key="4">
    <source>
        <dbReference type="ARBA" id="ARBA00022691"/>
    </source>
</evidence>
<keyword evidence="4 5" id="KW-0949">S-adenosyl-L-methionine</keyword>
<evidence type="ECO:0000256" key="3">
    <source>
        <dbReference type="ARBA" id="ARBA00022679"/>
    </source>
</evidence>
<dbReference type="EMBL" id="JAACJJ010000030">
    <property type="protein sequence ID" value="KAF5318624.1"/>
    <property type="molecule type" value="Genomic_DNA"/>
</dbReference>
<gene>
    <name evidence="9" type="ORF">D9619_010718</name>
</gene>
<name>A0A8H5B8K4_9AGAR</name>
<keyword evidence="10" id="KW-1185">Reference proteome</keyword>
<comment type="caution">
    <text evidence="9">The sequence shown here is derived from an EMBL/GenBank/DDBJ whole genome shotgun (WGS) entry which is preliminary data.</text>
</comment>
<organism evidence="9 10">
    <name type="scientific">Psilocybe cf. subviscida</name>
    <dbReference type="NCBI Taxonomy" id="2480587"/>
    <lineage>
        <taxon>Eukaryota</taxon>
        <taxon>Fungi</taxon>
        <taxon>Dikarya</taxon>
        <taxon>Basidiomycota</taxon>
        <taxon>Agaricomycotina</taxon>
        <taxon>Agaricomycetes</taxon>
        <taxon>Agaricomycetidae</taxon>
        <taxon>Agaricales</taxon>
        <taxon>Agaricineae</taxon>
        <taxon>Strophariaceae</taxon>
        <taxon>Psilocybe</taxon>
    </lineage>
</organism>
<evidence type="ECO:0000313" key="9">
    <source>
        <dbReference type="EMBL" id="KAF5318624.1"/>
    </source>
</evidence>
<dbReference type="PANTHER" id="PTHR12315">
    <property type="entry name" value="BICOID-INTERACTING PROTEIN RELATED"/>
    <property type="match status" value="1"/>
</dbReference>
<dbReference type="GO" id="GO:0008171">
    <property type="term" value="F:O-methyltransferase activity"/>
    <property type="evidence" value="ECO:0007669"/>
    <property type="project" value="UniProtKB-UniRule"/>
</dbReference>
<sequence>MSSTNVPTYGNYRGYYNKRPFLSDERLAVLPPSTFAGARVLDVGCNEGWVTCEIAQCHGADLVVGVDIDDALIQAAWKRKLSVWSTQGPSQVTSPVTPISPTSIPEHRKRKANPSTEDLESNYRDPLRNPPPPRNYFPLSCDHEFGTLPVPPSAHRGKTSFPHNVSFRTADWTKTEIPEDAAGYDVVVAFSVSKWIHLNEGDKGLRRFFRRVYEVLNPGGAFILEPQPWDSYSKAKRMNQTLKENAKSLVIRPTDFESILQEIGFGPASHYTVAVEGGFNRPIDLYNKITP</sequence>
<evidence type="ECO:0000256" key="6">
    <source>
        <dbReference type="RuleBase" id="RU367087"/>
    </source>
</evidence>
<evidence type="ECO:0000256" key="5">
    <source>
        <dbReference type="PROSITE-ProRule" id="PRU00848"/>
    </source>
</evidence>
<dbReference type="Proteomes" id="UP000567179">
    <property type="component" value="Unassembled WGS sequence"/>
</dbReference>
<feature type="domain" description="Bin3-type SAM" evidence="8">
    <location>
        <begin position="24"/>
        <end position="291"/>
    </location>
</feature>
<proteinExistence type="inferred from homology"/>
<protein>
    <recommendedName>
        <fullName evidence="6">RNA methyltransferase</fullName>
        <ecNumber evidence="6">2.1.1.-</ecNumber>
    </recommendedName>
</protein>
<dbReference type="GO" id="GO:0017069">
    <property type="term" value="F:snRNA binding"/>
    <property type="evidence" value="ECO:0007669"/>
    <property type="project" value="TreeGrafter"/>
</dbReference>
<keyword evidence="2 6" id="KW-0489">Methyltransferase</keyword>
<feature type="region of interest" description="Disordered" evidence="7">
    <location>
        <begin position="87"/>
        <end position="130"/>
    </location>
</feature>
<dbReference type="InterPro" id="IPR029063">
    <property type="entry name" value="SAM-dependent_MTases_sf"/>
</dbReference>
<dbReference type="InterPro" id="IPR024160">
    <property type="entry name" value="BIN3_SAM-bd_dom"/>
</dbReference>
<evidence type="ECO:0000313" key="10">
    <source>
        <dbReference type="Proteomes" id="UP000567179"/>
    </source>
</evidence>
<reference evidence="9 10" key="1">
    <citation type="journal article" date="2020" name="ISME J.">
        <title>Uncovering the hidden diversity of litter-decomposition mechanisms in mushroom-forming fungi.</title>
        <authorList>
            <person name="Floudas D."/>
            <person name="Bentzer J."/>
            <person name="Ahren D."/>
            <person name="Johansson T."/>
            <person name="Persson P."/>
            <person name="Tunlid A."/>
        </authorList>
    </citation>
    <scope>NUCLEOTIDE SEQUENCE [LARGE SCALE GENOMIC DNA]</scope>
    <source>
        <strain evidence="9 10">CBS 101986</strain>
    </source>
</reference>
<dbReference type="InterPro" id="IPR010675">
    <property type="entry name" value="Bin3_C"/>
</dbReference>
<evidence type="ECO:0000259" key="8">
    <source>
        <dbReference type="PROSITE" id="PS51515"/>
    </source>
</evidence>
<feature type="compositionally biased region" description="Low complexity" evidence="7">
    <location>
        <begin position="89"/>
        <end position="104"/>
    </location>
</feature>
<dbReference type="Pfam" id="PF06859">
    <property type="entry name" value="Bin3"/>
    <property type="match status" value="1"/>
</dbReference>
<evidence type="ECO:0000256" key="1">
    <source>
        <dbReference type="ARBA" id="ARBA00008361"/>
    </source>
</evidence>
<dbReference type="PANTHER" id="PTHR12315:SF0">
    <property type="entry name" value="7SK SNRNA METHYLPHOSPHATE CAPPING ENZYME"/>
    <property type="match status" value="1"/>
</dbReference>
<dbReference type="InterPro" id="IPR039772">
    <property type="entry name" value="Bin3-like"/>
</dbReference>
<dbReference type="Gene3D" id="3.40.50.150">
    <property type="entry name" value="Vaccinia Virus protein VP39"/>
    <property type="match status" value="1"/>
</dbReference>
<dbReference type="CDD" id="cd02440">
    <property type="entry name" value="AdoMet_MTases"/>
    <property type="match status" value="1"/>
</dbReference>
<keyword evidence="3 6" id="KW-0808">Transferase</keyword>
<dbReference type="SUPFAM" id="SSF53335">
    <property type="entry name" value="S-adenosyl-L-methionine-dependent methyltransferases"/>
    <property type="match status" value="1"/>
</dbReference>
<dbReference type="PROSITE" id="PS51515">
    <property type="entry name" value="BIN3_SAM"/>
    <property type="match status" value="1"/>
</dbReference>
<dbReference type="GO" id="GO:0008173">
    <property type="term" value="F:RNA methyltransferase activity"/>
    <property type="evidence" value="ECO:0007669"/>
    <property type="project" value="UniProtKB-UniRule"/>
</dbReference>
<dbReference type="GO" id="GO:0040031">
    <property type="term" value="P:snRNA modification"/>
    <property type="evidence" value="ECO:0007669"/>
    <property type="project" value="TreeGrafter"/>
</dbReference>